<gene>
    <name evidence="5" type="ORF">IAA16_01175</name>
</gene>
<dbReference type="SUPFAM" id="SSF69593">
    <property type="entry name" value="Glycerol-3-phosphate (1)-acyltransferase"/>
    <property type="match status" value="1"/>
</dbReference>
<comment type="pathway">
    <text evidence="1">Lipid metabolism.</text>
</comment>
<proteinExistence type="predicted"/>
<dbReference type="PANTHER" id="PTHR10434:SF11">
    <property type="entry name" value="1-ACYL-SN-GLYCEROL-3-PHOSPHATE ACYLTRANSFERASE"/>
    <property type="match status" value="1"/>
</dbReference>
<keyword evidence="2" id="KW-0808">Transferase</keyword>
<evidence type="ECO:0000256" key="1">
    <source>
        <dbReference type="ARBA" id="ARBA00005189"/>
    </source>
</evidence>
<evidence type="ECO:0000313" key="6">
    <source>
        <dbReference type="Proteomes" id="UP000823914"/>
    </source>
</evidence>
<dbReference type="SMART" id="SM00563">
    <property type="entry name" value="PlsC"/>
    <property type="match status" value="1"/>
</dbReference>
<dbReference type="Pfam" id="PF01553">
    <property type="entry name" value="Acyltransferase"/>
    <property type="match status" value="1"/>
</dbReference>
<organism evidence="5 6">
    <name type="scientific">Candidatus Treponema excrementipullorum</name>
    <dbReference type="NCBI Taxonomy" id="2838768"/>
    <lineage>
        <taxon>Bacteria</taxon>
        <taxon>Pseudomonadati</taxon>
        <taxon>Spirochaetota</taxon>
        <taxon>Spirochaetia</taxon>
        <taxon>Spirochaetales</taxon>
        <taxon>Treponemataceae</taxon>
        <taxon>Treponema</taxon>
    </lineage>
</organism>
<evidence type="ECO:0000256" key="3">
    <source>
        <dbReference type="ARBA" id="ARBA00023315"/>
    </source>
</evidence>
<reference evidence="5" key="1">
    <citation type="journal article" date="2021" name="PeerJ">
        <title>Extensive microbial diversity within the chicken gut microbiome revealed by metagenomics and culture.</title>
        <authorList>
            <person name="Gilroy R."/>
            <person name="Ravi A."/>
            <person name="Getino M."/>
            <person name="Pursley I."/>
            <person name="Horton D.L."/>
            <person name="Alikhan N.F."/>
            <person name="Baker D."/>
            <person name="Gharbi K."/>
            <person name="Hall N."/>
            <person name="Watson M."/>
            <person name="Adriaenssens E.M."/>
            <person name="Foster-Nyarko E."/>
            <person name="Jarju S."/>
            <person name="Secka A."/>
            <person name="Antonio M."/>
            <person name="Oren A."/>
            <person name="Chaudhuri R.R."/>
            <person name="La Ragione R."/>
            <person name="Hildebrand F."/>
            <person name="Pallen M.J."/>
        </authorList>
    </citation>
    <scope>NUCLEOTIDE SEQUENCE</scope>
    <source>
        <strain evidence="5">Gambia15-2214</strain>
    </source>
</reference>
<protein>
    <submittedName>
        <fullName evidence="5">1-acyl-sn-glycerol-3-phosphate acyltransferase</fullName>
    </submittedName>
</protein>
<dbReference type="AlphaFoldDB" id="A0A9E2KZU2"/>
<reference evidence="5" key="2">
    <citation type="submission" date="2021-04" db="EMBL/GenBank/DDBJ databases">
        <authorList>
            <person name="Gilroy R."/>
        </authorList>
    </citation>
    <scope>NUCLEOTIDE SEQUENCE</scope>
    <source>
        <strain evidence="5">Gambia15-2214</strain>
    </source>
</reference>
<dbReference type="EMBL" id="JAHLFV010000026">
    <property type="protein sequence ID" value="MBU3849159.1"/>
    <property type="molecule type" value="Genomic_DNA"/>
</dbReference>
<sequence length="368" mass="42858">MSMNFPWAEKYLVHPFYGTYLKKKYKLEFIGKEKIEALTEDAVIFANHVHTLDPFFISAVYPYHIRWVAGSYLFKMKGVSYLLQKWVRAIPKTQGRSDLTTIRAIADALKNKDCVGVFPEGTRTWDGDMMDIHTATAKLVRIFKSPAVFINIEGAFENKPRWAETERKGTVTIRVVDVLLPDEIKSMKNDEILQRTVKALSYSHEDWKKKYPGVEYNSPKQAEGIERLFYLCPHCKKFGTFVSSGRKIECSYCHAKAAIDGRYNIVDRQNILYETMTEWHQAERKELRELLHSEPANKVLFEDHGVLLQMGGKKKQHILSKEFKVSSTKENLIFSFSDREEMTFAYEKIESMIICAKYTVEFFYESQQ</sequence>
<dbReference type="GO" id="GO:0003841">
    <property type="term" value="F:1-acylglycerol-3-phosphate O-acyltransferase activity"/>
    <property type="evidence" value="ECO:0007669"/>
    <property type="project" value="TreeGrafter"/>
</dbReference>
<keyword evidence="3 5" id="KW-0012">Acyltransferase</keyword>
<evidence type="ECO:0000259" key="4">
    <source>
        <dbReference type="SMART" id="SM00563"/>
    </source>
</evidence>
<feature type="domain" description="Phospholipid/glycerol acyltransferase" evidence="4">
    <location>
        <begin position="42"/>
        <end position="155"/>
    </location>
</feature>
<dbReference type="PANTHER" id="PTHR10434">
    <property type="entry name" value="1-ACYL-SN-GLYCEROL-3-PHOSPHATE ACYLTRANSFERASE"/>
    <property type="match status" value="1"/>
</dbReference>
<dbReference type="GO" id="GO:0006654">
    <property type="term" value="P:phosphatidic acid biosynthetic process"/>
    <property type="evidence" value="ECO:0007669"/>
    <property type="project" value="TreeGrafter"/>
</dbReference>
<dbReference type="Proteomes" id="UP000823914">
    <property type="component" value="Unassembled WGS sequence"/>
</dbReference>
<evidence type="ECO:0000313" key="5">
    <source>
        <dbReference type="EMBL" id="MBU3849159.1"/>
    </source>
</evidence>
<evidence type="ECO:0000256" key="2">
    <source>
        <dbReference type="ARBA" id="ARBA00022679"/>
    </source>
</evidence>
<comment type="caution">
    <text evidence="5">The sequence shown here is derived from an EMBL/GenBank/DDBJ whole genome shotgun (WGS) entry which is preliminary data.</text>
</comment>
<name>A0A9E2KZU2_9SPIR</name>
<dbReference type="CDD" id="cd07989">
    <property type="entry name" value="LPLAT_AGPAT-like"/>
    <property type="match status" value="1"/>
</dbReference>
<dbReference type="InterPro" id="IPR002123">
    <property type="entry name" value="Plipid/glycerol_acylTrfase"/>
</dbReference>
<accession>A0A9E2KZU2</accession>